<feature type="DNA-binding region" description="Homeobox" evidence="1">
    <location>
        <begin position="75"/>
        <end position="134"/>
    </location>
</feature>
<dbReference type="PANTHER" id="PTHR46255">
    <property type="entry name" value="SHORT STATURE HOMEOBOX"/>
    <property type="match status" value="1"/>
</dbReference>
<evidence type="ECO:0000313" key="5">
    <source>
        <dbReference type="EMBL" id="THH10916.1"/>
    </source>
</evidence>
<keyword evidence="1 2" id="KW-0371">Homeobox</keyword>
<dbReference type="Gene3D" id="1.10.10.60">
    <property type="entry name" value="Homeodomain-like"/>
    <property type="match status" value="1"/>
</dbReference>
<dbReference type="EMBL" id="SGPK01000024">
    <property type="protein sequence ID" value="THH10916.1"/>
    <property type="molecule type" value="Genomic_DNA"/>
</dbReference>
<reference evidence="5 6" key="1">
    <citation type="submission" date="2019-02" db="EMBL/GenBank/DDBJ databases">
        <title>Genome sequencing of the rare red list fungi Phellinidium pouzarii.</title>
        <authorList>
            <person name="Buettner E."/>
            <person name="Kellner H."/>
        </authorList>
    </citation>
    <scope>NUCLEOTIDE SEQUENCE [LARGE SCALE GENOMIC DNA]</scope>
    <source>
        <strain evidence="5 6">DSM 108285</strain>
    </source>
</reference>
<dbReference type="InterPro" id="IPR052631">
    <property type="entry name" value="Paired_homeobox_Bicoid"/>
</dbReference>
<dbReference type="Proteomes" id="UP000308199">
    <property type="component" value="Unassembled WGS sequence"/>
</dbReference>
<keyword evidence="6" id="KW-1185">Reference proteome</keyword>
<dbReference type="PROSITE" id="PS50071">
    <property type="entry name" value="HOMEOBOX_2"/>
    <property type="match status" value="1"/>
</dbReference>
<feature type="compositionally biased region" description="Basic and acidic residues" evidence="3">
    <location>
        <begin position="39"/>
        <end position="52"/>
    </location>
</feature>
<proteinExistence type="predicted"/>
<sequence>MEAEQGSQQDTHRTRRASPSPSHSYYDDDDGDDELEDDQYAREQDQGPHLERSTIGSTAFAPVGTSIAAVPQQKPKRTRQLTTPEQTRALQELLAQSRFPTTAVREDIGRRIGLSARKVQVWFQNQRQKAKKASKDVAAPPSPPQRSGLPQFGAYTSVPTDRPYVPTAHPSTSFIEGPSTGAGSFRGSPGESSLSATFHDPHRGHALPPLYTSAEQSGRLIARRGSAPEPQRDTQFLPPMSTSFGGPYGARLTGPGVPGAGEVHDTNTFMQAPTPPHRTQTQLSTYSRPSPEVSLRLPLVHDVTPPLPPIMHYEGQAVTPSYGSERLGCDLSSHPVRLPPLQLDREQRRSFPRQTSMPHATHFTTQASITSMSPRSFPPPFTLEPTPVWMPNPSASSTRTHSSPESRAEPTSLSPPNAIKNVPKALDRQQTKDPKSKAHSRSLSAVLYLPARLASTLFETLKRQ</sequence>
<dbReference type="CDD" id="cd00086">
    <property type="entry name" value="homeodomain"/>
    <property type="match status" value="1"/>
</dbReference>
<keyword evidence="1 2" id="KW-0539">Nucleus</keyword>
<dbReference type="GO" id="GO:0005634">
    <property type="term" value="C:nucleus"/>
    <property type="evidence" value="ECO:0007669"/>
    <property type="project" value="UniProtKB-SubCell"/>
</dbReference>
<feature type="compositionally biased region" description="Acidic residues" evidence="3">
    <location>
        <begin position="27"/>
        <end position="38"/>
    </location>
</feature>
<feature type="region of interest" description="Disordered" evidence="3">
    <location>
        <begin position="125"/>
        <end position="157"/>
    </location>
</feature>
<protein>
    <recommendedName>
        <fullName evidence="4">Homeobox domain-containing protein</fullName>
    </recommendedName>
</protein>
<dbReference type="OrthoDB" id="6159439at2759"/>
<feature type="compositionally biased region" description="Polar residues" evidence="3">
    <location>
        <begin position="352"/>
        <end position="374"/>
    </location>
</feature>
<evidence type="ECO:0000256" key="3">
    <source>
        <dbReference type="SAM" id="MobiDB-lite"/>
    </source>
</evidence>
<keyword evidence="1 2" id="KW-0238">DNA-binding</keyword>
<dbReference type="PANTHER" id="PTHR46255:SF3">
    <property type="entry name" value="HOMEOBOX DOMAIN-CONTAINING PROTEIN"/>
    <property type="match status" value="1"/>
</dbReference>
<evidence type="ECO:0000259" key="4">
    <source>
        <dbReference type="PROSITE" id="PS50071"/>
    </source>
</evidence>
<dbReference type="GO" id="GO:1990837">
    <property type="term" value="F:sequence-specific double-stranded DNA binding"/>
    <property type="evidence" value="ECO:0007669"/>
    <property type="project" value="TreeGrafter"/>
</dbReference>
<comment type="caution">
    <text evidence="5">The sequence shown here is derived from an EMBL/GenBank/DDBJ whole genome shotgun (WGS) entry which is preliminary data.</text>
</comment>
<feature type="region of interest" description="Disordered" evidence="3">
    <location>
        <begin position="330"/>
        <end position="445"/>
    </location>
</feature>
<name>A0A4S4LG61_9AGAM</name>
<feature type="region of interest" description="Disordered" evidence="3">
    <location>
        <begin position="1"/>
        <end position="86"/>
    </location>
</feature>
<dbReference type="SUPFAM" id="SSF46689">
    <property type="entry name" value="Homeodomain-like"/>
    <property type="match status" value="1"/>
</dbReference>
<dbReference type="SMART" id="SM00389">
    <property type="entry name" value="HOX"/>
    <property type="match status" value="1"/>
</dbReference>
<dbReference type="InterPro" id="IPR001356">
    <property type="entry name" value="HD"/>
</dbReference>
<feature type="domain" description="Homeobox" evidence="4">
    <location>
        <begin position="73"/>
        <end position="133"/>
    </location>
</feature>
<dbReference type="InterPro" id="IPR009057">
    <property type="entry name" value="Homeodomain-like_sf"/>
</dbReference>
<feature type="region of interest" description="Disordered" evidence="3">
    <location>
        <begin position="171"/>
        <end position="195"/>
    </location>
</feature>
<feature type="compositionally biased region" description="Basic and acidic residues" evidence="3">
    <location>
        <begin position="425"/>
        <end position="436"/>
    </location>
</feature>
<organism evidence="5 6">
    <name type="scientific">Phellinidium pouzarii</name>
    <dbReference type="NCBI Taxonomy" id="167371"/>
    <lineage>
        <taxon>Eukaryota</taxon>
        <taxon>Fungi</taxon>
        <taxon>Dikarya</taxon>
        <taxon>Basidiomycota</taxon>
        <taxon>Agaricomycotina</taxon>
        <taxon>Agaricomycetes</taxon>
        <taxon>Hymenochaetales</taxon>
        <taxon>Hymenochaetaceae</taxon>
        <taxon>Phellinidium</taxon>
    </lineage>
</organism>
<evidence type="ECO:0000313" key="6">
    <source>
        <dbReference type="Proteomes" id="UP000308199"/>
    </source>
</evidence>
<dbReference type="GO" id="GO:0000981">
    <property type="term" value="F:DNA-binding transcription factor activity, RNA polymerase II-specific"/>
    <property type="evidence" value="ECO:0007669"/>
    <property type="project" value="TreeGrafter"/>
</dbReference>
<accession>A0A4S4LG61</accession>
<dbReference type="AlphaFoldDB" id="A0A4S4LG61"/>
<gene>
    <name evidence="5" type="ORF">EW145_g984</name>
</gene>
<evidence type="ECO:0000256" key="1">
    <source>
        <dbReference type="PROSITE-ProRule" id="PRU00108"/>
    </source>
</evidence>
<evidence type="ECO:0000256" key="2">
    <source>
        <dbReference type="RuleBase" id="RU000682"/>
    </source>
</evidence>
<comment type="subcellular location">
    <subcellularLocation>
        <location evidence="1 2">Nucleus</location>
    </subcellularLocation>
</comment>
<dbReference type="Pfam" id="PF00046">
    <property type="entry name" value="Homeodomain"/>
    <property type="match status" value="1"/>
</dbReference>